<name>A0A5N4CEF8_CAMDR</name>
<feature type="compositionally biased region" description="Acidic residues" evidence="1">
    <location>
        <begin position="115"/>
        <end position="127"/>
    </location>
</feature>
<evidence type="ECO:0000313" key="2">
    <source>
        <dbReference type="EMBL" id="KAB1257298.1"/>
    </source>
</evidence>
<comment type="caution">
    <text evidence="2">The sequence shown here is derived from an EMBL/GenBank/DDBJ whole genome shotgun (WGS) entry which is preliminary data.</text>
</comment>
<feature type="region of interest" description="Disordered" evidence="1">
    <location>
        <begin position="52"/>
        <end position="127"/>
    </location>
</feature>
<dbReference type="AlphaFoldDB" id="A0A5N4CEF8"/>
<dbReference type="EMBL" id="JWIN03000027">
    <property type="protein sequence ID" value="KAB1257298.1"/>
    <property type="molecule type" value="Genomic_DNA"/>
</dbReference>
<keyword evidence="3" id="KW-1185">Reference proteome</keyword>
<evidence type="ECO:0000256" key="1">
    <source>
        <dbReference type="SAM" id="MobiDB-lite"/>
    </source>
</evidence>
<organism evidence="2 3">
    <name type="scientific">Camelus dromedarius</name>
    <name type="common">Dromedary</name>
    <name type="synonym">Arabian camel</name>
    <dbReference type="NCBI Taxonomy" id="9838"/>
    <lineage>
        <taxon>Eukaryota</taxon>
        <taxon>Metazoa</taxon>
        <taxon>Chordata</taxon>
        <taxon>Craniata</taxon>
        <taxon>Vertebrata</taxon>
        <taxon>Euteleostomi</taxon>
        <taxon>Mammalia</taxon>
        <taxon>Eutheria</taxon>
        <taxon>Laurasiatheria</taxon>
        <taxon>Artiodactyla</taxon>
        <taxon>Tylopoda</taxon>
        <taxon>Camelidae</taxon>
        <taxon>Camelus</taxon>
    </lineage>
</organism>
<gene>
    <name evidence="2" type="ORF">Cadr_000026026</name>
</gene>
<accession>A0A5N4CEF8</accession>
<sequence>MVGVDPTPECLETGVTPANAMTAPFLDTCHNWLLTALNVPLVQEACRLGPELQPEPLAGSAPGEGSTPVSLFPGRDRQERNVGWADSRAREVSSEETELGLNPEDERVSRQPEVMQEEGDSGLEADQQDLRLLEQFGLAAVRGLKETDDQSGQ</sequence>
<reference evidence="2 3" key="1">
    <citation type="journal article" date="2019" name="Mol. Ecol. Resour.">
        <title>Improving Illumina assemblies with Hi-C and long reads: an example with the North African dromedary.</title>
        <authorList>
            <person name="Elbers J.P."/>
            <person name="Rogers M.F."/>
            <person name="Perelman P.L."/>
            <person name="Proskuryakova A.A."/>
            <person name="Serdyukova N.A."/>
            <person name="Johnson W.E."/>
            <person name="Horin P."/>
            <person name="Corander J."/>
            <person name="Murphy D."/>
            <person name="Burger P.A."/>
        </authorList>
    </citation>
    <scope>NUCLEOTIDE SEQUENCE [LARGE SCALE GENOMIC DNA]</scope>
    <source>
        <strain evidence="2">Drom800</strain>
        <tissue evidence="2">Blood</tissue>
    </source>
</reference>
<protein>
    <submittedName>
        <fullName evidence="2">Uncharacterized protein</fullName>
    </submittedName>
</protein>
<dbReference type="Proteomes" id="UP000299084">
    <property type="component" value="Unassembled WGS sequence"/>
</dbReference>
<proteinExistence type="predicted"/>
<evidence type="ECO:0000313" key="3">
    <source>
        <dbReference type="Proteomes" id="UP000299084"/>
    </source>
</evidence>